<dbReference type="InterPro" id="IPR036388">
    <property type="entry name" value="WH-like_DNA-bd_sf"/>
</dbReference>
<proteinExistence type="inferred from homology"/>
<dbReference type="Gene3D" id="1.10.1740.10">
    <property type="match status" value="1"/>
</dbReference>
<dbReference type="InterPro" id="IPR013249">
    <property type="entry name" value="RNA_pol_sigma70_r4_t2"/>
</dbReference>
<evidence type="ECO:0000256" key="3">
    <source>
        <dbReference type="ARBA" id="ARBA00023082"/>
    </source>
</evidence>
<evidence type="ECO:0000256" key="2">
    <source>
        <dbReference type="ARBA" id="ARBA00023015"/>
    </source>
</evidence>
<evidence type="ECO:0000313" key="8">
    <source>
        <dbReference type="Proteomes" id="UP001595526"/>
    </source>
</evidence>
<feature type="coiled-coil region" evidence="5">
    <location>
        <begin position="79"/>
        <end position="132"/>
    </location>
</feature>
<dbReference type="CDD" id="cd06171">
    <property type="entry name" value="Sigma70_r4"/>
    <property type="match status" value="1"/>
</dbReference>
<dbReference type="Gene3D" id="1.10.10.10">
    <property type="entry name" value="Winged helix-like DNA-binding domain superfamily/Winged helix DNA-binding domain"/>
    <property type="match status" value="1"/>
</dbReference>
<dbReference type="PANTHER" id="PTHR43133">
    <property type="entry name" value="RNA POLYMERASE ECF-TYPE SIGMA FACTO"/>
    <property type="match status" value="1"/>
</dbReference>
<keyword evidence="4" id="KW-0804">Transcription</keyword>
<dbReference type="InterPro" id="IPR013324">
    <property type="entry name" value="RNA_pol_sigma_r3/r4-like"/>
</dbReference>
<dbReference type="InterPro" id="IPR014284">
    <property type="entry name" value="RNA_pol_sigma-70_dom"/>
</dbReference>
<keyword evidence="5" id="KW-0175">Coiled coil</keyword>
<protein>
    <submittedName>
        <fullName evidence="7">RNA polymerase sigma factor</fullName>
    </submittedName>
</protein>
<keyword evidence="2" id="KW-0805">Transcription regulation</keyword>
<gene>
    <name evidence="7" type="ORF">ACFOET_14360</name>
</gene>
<dbReference type="SUPFAM" id="SSF88659">
    <property type="entry name" value="Sigma3 and sigma4 domains of RNA polymerase sigma factors"/>
    <property type="match status" value="1"/>
</dbReference>
<feature type="domain" description="RNA polymerase sigma factor 70 region 4 type 2" evidence="6">
    <location>
        <begin position="129"/>
        <end position="179"/>
    </location>
</feature>
<comment type="caution">
    <text evidence="7">The sequence shown here is derived from an EMBL/GenBank/DDBJ whole genome shotgun (WGS) entry which is preliminary data.</text>
</comment>
<dbReference type="InterPro" id="IPR013325">
    <property type="entry name" value="RNA_pol_sigma_r2"/>
</dbReference>
<dbReference type="InterPro" id="IPR039425">
    <property type="entry name" value="RNA_pol_sigma-70-like"/>
</dbReference>
<evidence type="ECO:0000259" key="6">
    <source>
        <dbReference type="Pfam" id="PF08281"/>
    </source>
</evidence>
<reference evidence="8" key="1">
    <citation type="journal article" date="2019" name="Int. J. Syst. Evol. Microbiol.">
        <title>The Global Catalogue of Microorganisms (GCM) 10K type strain sequencing project: providing services to taxonomists for standard genome sequencing and annotation.</title>
        <authorList>
            <consortium name="The Broad Institute Genomics Platform"/>
            <consortium name="The Broad Institute Genome Sequencing Center for Infectious Disease"/>
            <person name="Wu L."/>
            <person name="Ma J."/>
        </authorList>
    </citation>
    <scope>NUCLEOTIDE SEQUENCE [LARGE SCALE GENOMIC DNA]</scope>
    <source>
        <strain evidence="8">KCTC 52416</strain>
    </source>
</reference>
<dbReference type="RefSeq" id="WP_379023805.1">
    <property type="nucleotide sequence ID" value="NZ_JBHRTA010000038.1"/>
</dbReference>
<keyword evidence="8" id="KW-1185">Reference proteome</keyword>
<comment type="similarity">
    <text evidence="1">Belongs to the sigma-70 factor family. ECF subfamily.</text>
</comment>
<dbReference type="SUPFAM" id="SSF88946">
    <property type="entry name" value="Sigma2 domain of RNA polymerase sigma factors"/>
    <property type="match status" value="1"/>
</dbReference>
<dbReference type="EMBL" id="JBHRTA010000038">
    <property type="protein sequence ID" value="MFC3198801.1"/>
    <property type="molecule type" value="Genomic_DNA"/>
</dbReference>
<sequence>MIRDEAIDTISQYWKQVINGDDRAFRALYDHCIDKLYHWGSVCCNDPEVVKDSIQELFVDLYTYRRKLRPETDVYAYLYVSLRRKLNKQRKKVRALRAMDEHLLTIDAEEDIERQTVRREEYDQRLALLRKEVVELPSRQREVLFLRYTSGLSYDAVSKIMKIPIPTCRTLLSRALRQLRQRIKPA</sequence>
<evidence type="ECO:0000256" key="1">
    <source>
        <dbReference type="ARBA" id="ARBA00010641"/>
    </source>
</evidence>
<organism evidence="7 8">
    <name type="scientific">Parapedobacter deserti</name>
    <dbReference type="NCBI Taxonomy" id="1912957"/>
    <lineage>
        <taxon>Bacteria</taxon>
        <taxon>Pseudomonadati</taxon>
        <taxon>Bacteroidota</taxon>
        <taxon>Sphingobacteriia</taxon>
        <taxon>Sphingobacteriales</taxon>
        <taxon>Sphingobacteriaceae</taxon>
        <taxon>Parapedobacter</taxon>
    </lineage>
</organism>
<dbReference type="PANTHER" id="PTHR43133:SF46">
    <property type="entry name" value="RNA POLYMERASE SIGMA-70 FACTOR ECF SUBFAMILY"/>
    <property type="match status" value="1"/>
</dbReference>
<evidence type="ECO:0000313" key="7">
    <source>
        <dbReference type="EMBL" id="MFC3198801.1"/>
    </source>
</evidence>
<evidence type="ECO:0000256" key="5">
    <source>
        <dbReference type="SAM" id="Coils"/>
    </source>
</evidence>
<dbReference type="NCBIfam" id="TIGR02937">
    <property type="entry name" value="sigma70-ECF"/>
    <property type="match status" value="1"/>
</dbReference>
<keyword evidence="3" id="KW-0731">Sigma factor</keyword>
<accession>A0ABV7JRT5</accession>
<name>A0ABV7JRT5_9SPHI</name>
<evidence type="ECO:0000256" key="4">
    <source>
        <dbReference type="ARBA" id="ARBA00023163"/>
    </source>
</evidence>
<dbReference type="Pfam" id="PF08281">
    <property type="entry name" value="Sigma70_r4_2"/>
    <property type="match status" value="1"/>
</dbReference>
<dbReference type="Proteomes" id="UP001595526">
    <property type="component" value="Unassembled WGS sequence"/>
</dbReference>